<evidence type="ECO:0000313" key="5">
    <source>
        <dbReference type="Proteomes" id="UP000070444"/>
    </source>
</evidence>
<dbReference type="EMBL" id="KQ964777">
    <property type="protein sequence ID" value="KXN66025.1"/>
    <property type="molecule type" value="Genomic_DNA"/>
</dbReference>
<dbReference type="SUPFAM" id="SSF143113">
    <property type="entry name" value="NAP-like"/>
    <property type="match status" value="1"/>
</dbReference>
<feature type="compositionally biased region" description="Acidic residues" evidence="3">
    <location>
        <begin position="392"/>
        <end position="404"/>
    </location>
</feature>
<dbReference type="GO" id="GO:0005634">
    <property type="term" value="C:nucleus"/>
    <property type="evidence" value="ECO:0007669"/>
    <property type="project" value="InterPro"/>
</dbReference>
<dbReference type="Gene3D" id="3.30.1120.90">
    <property type="entry name" value="Nucleosome assembly protein"/>
    <property type="match status" value="1"/>
</dbReference>
<dbReference type="Pfam" id="PF00956">
    <property type="entry name" value="NAP"/>
    <property type="match status" value="1"/>
</dbReference>
<proteinExistence type="inferred from homology"/>
<evidence type="ECO:0000313" key="4">
    <source>
        <dbReference type="EMBL" id="KXN66025.1"/>
    </source>
</evidence>
<name>A0A137NTA1_CONC2</name>
<gene>
    <name evidence="4" type="ORF">CONCODRAFT_44133</name>
</gene>
<sequence>MLYIAFINYFLARDIVNKKKSGDIAPTPNNTPISAAPLSGSVKPSLPSLAEGEEAYAGPSPDLVNLIQGRFNSLIGKSSGYVESLPEEVQNRINGLHSLQAKHNELEVQFNKDIFELEKKYLSLYTPLYVERELIINGKREPTSEEVETGKAYREKDEEAEEVNYISDDEESPAPAQSEEKLEGIPDFWLTVLKNHPKISEYITENDEKALKYLRNISVEHLTEEPGFQLTFTFEKNEYFTNETLTKTYFYDQSSDFGDYIFHRTAGCTINWVEGNDLTHKTVEKKQVNKRTNETRIVKKDEPIDSFFDYFANMQFPSDDDDELDQEDRQALADLVEADYEMGEEFKNKLIPHAIHWFTGKAILEYGEEGFDGNFNFFGNPHEHGEHCDHDHDDEDDEDDEEDL</sequence>
<dbReference type="FunFam" id="1.20.5.1500:FF:000001">
    <property type="entry name" value="Nucleosome assembly protein 1-like 1"/>
    <property type="match status" value="1"/>
</dbReference>
<dbReference type="Gene3D" id="1.20.5.1500">
    <property type="match status" value="1"/>
</dbReference>
<dbReference type="Proteomes" id="UP000070444">
    <property type="component" value="Unassembled WGS sequence"/>
</dbReference>
<organism evidence="4 5">
    <name type="scientific">Conidiobolus coronatus (strain ATCC 28846 / CBS 209.66 / NRRL 28638)</name>
    <name type="common">Delacroixia coronata</name>
    <dbReference type="NCBI Taxonomy" id="796925"/>
    <lineage>
        <taxon>Eukaryota</taxon>
        <taxon>Fungi</taxon>
        <taxon>Fungi incertae sedis</taxon>
        <taxon>Zoopagomycota</taxon>
        <taxon>Entomophthoromycotina</taxon>
        <taxon>Entomophthoromycetes</taxon>
        <taxon>Entomophthorales</taxon>
        <taxon>Ancylistaceae</taxon>
        <taxon>Conidiobolus</taxon>
    </lineage>
</organism>
<accession>A0A137NTA1</accession>
<dbReference type="InterPro" id="IPR037231">
    <property type="entry name" value="NAP-like_sf"/>
</dbReference>
<dbReference type="AlphaFoldDB" id="A0A137NTA1"/>
<dbReference type="PANTHER" id="PTHR11875">
    <property type="entry name" value="TESTIS-SPECIFIC Y-ENCODED PROTEIN"/>
    <property type="match status" value="1"/>
</dbReference>
<feature type="region of interest" description="Disordered" evidence="3">
    <location>
        <begin position="385"/>
        <end position="404"/>
    </location>
</feature>
<dbReference type="GO" id="GO:0006334">
    <property type="term" value="P:nucleosome assembly"/>
    <property type="evidence" value="ECO:0007669"/>
    <property type="project" value="InterPro"/>
</dbReference>
<evidence type="ECO:0000256" key="2">
    <source>
        <dbReference type="RuleBase" id="RU003876"/>
    </source>
</evidence>
<feature type="region of interest" description="Disordered" evidence="3">
    <location>
        <begin position="146"/>
        <end position="180"/>
    </location>
</feature>
<evidence type="ECO:0000256" key="3">
    <source>
        <dbReference type="SAM" id="MobiDB-lite"/>
    </source>
</evidence>
<protein>
    <submittedName>
        <fullName evidence="4">NAP-domain-containing protein</fullName>
    </submittedName>
</protein>
<dbReference type="STRING" id="796925.A0A137NTA1"/>
<comment type="similarity">
    <text evidence="1 2">Belongs to the nucleosome assembly protein (NAP) family.</text>
</comment>
<dbReference type="OMA" id="VSPITWK"/>
<reference evidence="4 5" key="1">
    <citation type="journal article" date="2015" name="Genome Biol. Evol.">
        <title>Phylogenomic analyses indicate that early fungi evolved digesting cell walls of algal ancestors of land plants.</title>
        <authorList>
            <person name="Chang Y."/>
            <person name="Wang S."/>
            <person name="Sekimoto S."/>
            <person name="Aerts A.L."/>
            <person name="Choi C."/>
            <person name="Clum A."/>
            <person name="LaButti K.M."/>
            <person name="Lindquist E.A."/>
            <person name="Yee Ngan C."/>
            <person name="Ohm R.A."/>
            <person name="Salamov A.A."/>
            <person name="Grigoriev I.V."/>
            <person name="Spatafora J.W."/>
            <person name="Berbee M.L."/>
        </authorList>
    </citation>
    <scope>NUCLEOTIDE SEQUENCE [LARGE SCALE GENOMIC DNA]</scope>
    <source>
        <strain evidence="4 5">NRRL 28638</strain>
    </source>
</reference>
<keyword evidence="5" id="KW-1185">Reference proteome</keyword>
<feature type="compositionally biased region" description="Acidic residues" evidence="3">
    <location>
        <begin position="158"/>
        <end position="172"/>
    </location>
</feature>
<evidence type="ECO:0000256" key="1">
    <source>
        <dbReference type="ARBA" id="ARBA00009947"/>
    </source>
</evidence>
<feature type="compositionally biased region" description="Basic and acidic residues" evidence="3">
    <location>
        <begin position="146"/>
        <end position="157"/>
    </location>
</feature>
<dbReference type="InterPro" id="IPR002164">
    <property type="entry name" value="NAP_family"/>
</dbReference>
<dbReference type="OrthoDB" id="27325at2759"/>